<comment type="caution">
    <text evidence="1">The sequence shown here is derived from an EMBL/GenBank/DDBJ whole genome shotgun (WGS) entry which is preliminary data.</text>
</comment>
<gene>
    <name evidence="1" type="ORF">B1B_19281</name>
</gene>
<name>T0XWG6_9ZZZZ</name>
<accession>T0XWG6</accession>
<protein>
    <submittedName>
        <fullName evidence="1">Uncharacterized protein</fullName>
    </submittedName>
</protein>
<feature type="non-terminal residue" evidence="1">
    <location>
        <position position="178"/>
    </location>
</feature>
<dbReference type="AlphaFoldDB" id="T0XWG6"/>
<evidence type="ECO:0000313" key="1">
    <source>
        <dbReference type="EMBL" id="EQD27121.1"/>
    </source>
</evidence>
<reference evidence="1" key="2">
    <citation type="journal article" date="2014" name="ISME J.">
        <title>Microbial stratification in low pH oxic and suboxic macroscopic growths along an acid mine drainage.</title>
        <authorList>
            <person name="Mendez-Garcia C."/>
            <person name="Mesa V."/>
            <person name="Sprenger R.R."/>
            <person name="Richter M."/>
            <person name="Diez M.S."/>
            <person name="Solano J."/>
            <person name="Bargiela R."/>
            <person name="Golyshina O.V."/>
            <person name="Manteca A."/>
            <person name="Ramos J.L."/>
            <person name="Gallego J.R."/>
            <person name="Llorente I."/>
            <person name="Martins Dos Santos V.A."/>
            <person name="Jensen O.N."/>
            <person name="Pelaez A.I."/>
            <person name="Sanchez J."/>
            <person name="Ferrer M."/>
        </authorList>
    </citation>
    <scope>NUCLEOTIDE SEQUENCE</scope>
</reference>
<sequence length="178" mass="19734">MIRQVFIGEDVPGSEQVKLESKPRLERALAGEVPLPGGITFADSEERAIATALNQALESTTLEMAVGPPPTPVELRAQVVARAAQQLLPGMDLKKIEKVLPKVETVRGFLTIQVPHIMVRPKGDVTVSYEDFNLDTSGMNYKAVDQELLIKHLENDQEFRLRLESVGMTEARPEDYLV</sequence>
<proteinExistence type="predicted"/>
<organism evidence="1">
    <name type="scientific">mine drainage metagenome</name>
    <dbReference type="NCBI Taxonomy" id="410659"/>
    <lineage>
        <taxon>unclassified sequences</taxon>
        <taxon>metagenomes</taxon>
        <taxon>ecological metagenomes</taxon>
    </lineage>
</organism>
<reference evidence="1" key="1">
    <citation type="submission" date="2013-08" db="EMBL/GenBank/DDBJ databases">
        <authorList>
            <person name="Mendez C."/>
            <person name="Richter M."/>
            <person name="Ferrer M."/>
            <person name="Sanchez J."/>
        </authorList>
    </citation>
    <scope>NUCLEOTIDE SEQUENCE</scope>
</reference>
<dbReference type="EMBL" id="AUZY01012954">
    <property type="protein sequence ID" value="EQD27121.1"/>
    <property type="molecule type" value="Genomic_DNA"/>
</dbReference>